<gene>
    <name evidence="2" type="ORF">AAW31_06755</name>
    <name evidence="3" type="ORF">BCL69_10613</name>
</gene>
<evidence type="ECO:0000313" key="4">
    <source>
        <dbReference type="Proteomes" id="UP000034156"/>
    </source>
</evidence>
<evidence type="ECO:0000313" key="3">
    <source>
        <dbReference type="EMBL" id="TYP80276.1"/>
    </source>
</evidence>
<dbReference type="Proteomes" id="UP000034156">
    <property type="component" value="Chromosome"/>
</dbReference>
<reference evidence="2 4" key="2">
    <citation type="journal article" date="2016" name="Genome Announc.">
        <title>Genome Sequence of Nitrosomonas communis Strain Nm2, a Mesophilic Ammonia-Oxidizing Bacterium Isolated from Mediterranean Soil.</title>
        <authorList>
            <person name="Kozlowski J.A."/>
            <person name="Kits K.D."/>
            <person name="Stein L.Y."/>
        </authorList>
    </citation>
    <scope>NUCLEOTIDE SEQUENCE [LARGE SCALE GENOMIC DNA]</scope>
    <source>
        <strain evidence="2 4">Nm2</strain>
    </source>
</reference>
<evidence type="ECO:0000313" key="2">
    <source>
        <dbReference type="EMBL" id="AKH37583.1"/>
    </source>
</evidence>
<dbReference type="InterPro" id="IPR002123">
    <property type="entry name" value="Plipid/glycerol_acylTrfase"/>
</dbReference>
<evidence type="ECO:0000313" key="5">
    <source>
        <dbReference type="Proteomes" id="UP000324176"/>
    </source>
</evidence>
<dbReference type="CDD" id="cd07989">
    <property type="entry name" value="LPLAT_AGPAT-like"/>
    <property type="match status" value="1"/>
</dbReference>
<dbReference type="Pfam" id="PF01553">
    <property type="entry name" value="Acyltransferase"/>
    <property type="match status" value="1"/>
</dbReference>
<sequence>MAELVKNQHDVTRWTKGLSRNRAMQEFFRHTLGAYIKKKYKYKFLPYQSKEKAFLLLINHTHNCDPFFATLIFPDYIRYVATEQWTEGPAGKLFTFLLNPIPRKKGASADETVENIELNLKLGISVAMFPEGVVSINGQSGYFSPRTGELVKQCTGGLITCRIDGGYLCDPVWAKYPRRGTTEGRAVREYTREELDRMSVDEINAAIAKDLYVNAYEEQRKNLKRYRGKALAEGLENALFICPKCHRVGTMQSDKSDYFCTCGYKVTLGDTGFFTGEDAFFDNVLDWDLWQREYIKEQIPVWKKDNKRPITADDMGSGKGINLFETTGRKRNFLMNNALVRLYCDRLELVGGEKTERFMLSEINRMGSHRSTGLLFTCGVMYYKASSKCEWPVFKYVALWRFLTGRQYL</sequence>
<dbReference type="SMART" id="SM00563">
    <property type="entry name" value="PlsC"/>
    <property type="match status" value="1"/>
</dbReference>
<keyword evidence="3" id="KW-0808">Transferase</keyword>
<dbReference type="SUPFAM" id="SSF69593">
    <property type="entry name" value="Glycerol-3-phosphate (1)-acyltransferase"/>
    <property type="match status" value="1"/>
</dbReference>
<dbReference type="AlphaFoldDB" id="A0A0F7KEL4"/>
<proteinExistence type="predicted"/>
<organism evidence="2 4">
    <name type="scientific">Nitrosomonas communis</name>
    <dbReference type="NCBI Taxonomy" id="44574"/>
    <lineage>
        <taxon>Bacteria</taxon>
        <taxon>Pseudomonadati</taxon>
        <taxon>Pseudomonadota</taxon>
        <taxon>Betaproteobacteria</taxon>
        <taxon>Nitrosomonadales</taxon>
        <taxon>Nitrosomonadaceae</taxon>
        <taxon>Nitrosomonas</taxon>
    </lineage>
</organism>
<dbReference type="PATRIC" id="fig|44574.3.peg.1627"/>
<accession>A0A0F7KEL4</accession>
<keyword evidence="4" id="KW-1185">Reference proteome</keyword>
<dbReference type="OrthoDB" id="8144963at2"/>
<protein>
    <submittedName>
        <fullName evidence="3">Acyltransferase-like protein</fullName>
    </submittedName>
</protein>
<evidence type="ECO:0000259" key="1">
    <source>
        <dbReference type="SMART" id="SM00563"/>
    </source>
</evidence>
<reference evidence="4" key="1">
    <citation type="submission" date="2015-05" db="EMBL/GenBank/DDBJ databases">
        <title>Draft genome of Nitrosomonas communis strain Nm2.</title>
        <authorList>
            <person name="Kozlowski J.A."/>
            <person name="Kits K.D."/>
            <person name="Stein L.Y."/>
        </authorList>
    </citation>
    <scope>NUCLEOTIDE SEQUENCE [LARGE SCALE GENOMIC DNA]</scope>
    <source>
        <strain evidence="4">Nm2</strain>
    </source>
</reference>
<dbReference type="EMBL" id="VNHT01000061">
    <property type="protein sequence ID" value="TYP80276.1"/>
    <property type="molecule type" value="Genomic_DNA"/>
</dbReference>
<dbReference type="RefSeq" id="WP_046849663.1">
    <property type="nucleotide sequence ID" value="NZ_CP011451.1"/>
</dbReference>
<dbReference type="KEGG" id="nco:AAW31_06755"/>
<dbReference type="GO" id="GO:0016746">
    <property type="term" value="F:acyltransferase activity"/>
    <property type="evidence" value="ECO:0007669"/>
    <property type="project" value="UniProtKB-KW"/>
</dbReference>
<dbReference type="EMBL" id="CP011451">
    <property type="protein sequence ID" value="AKH37583.1"/>
    <property type="molecule type" value="Genomic_DNA"/>
</dbReference>
<name>A0A0F7KEL4_9PROT</name>
<dbReference type="Proteomes" id="UP000324176">
    <property type="component" value="Unassembled WGS sequence"/>
</dbReference>
<reference evidence="3 5" key="3">
    <citation type="submission" date="2019-07" db="EMBL/GenBank/DDBJ databases">
        <title>Active sludge and wastewater microbial communities from Klosterneuburg, Austria.</title>
        <authorList>
            <person name="Wagner M."/>
        </authorList>
    </citation>
    <scope>NUCLEOTIDE SEQUENCE [LARGE SCALE GENOMIC DNA]</scope>
    <source>
        <strain evidence="3 5">Nm2</strain>
    </source>
</reference>
<keyword evidence="3" id="KW-0012">Acyltransferase</keyword>
<feature type="domain" description="Phospholipid/glycerol acyltransferase" evidence="1">
    <location>
        <begin position="54"/>
        <end position="166"/>
    </location>
</feature>